<reference evidence="3" key="3">
    <citation type="submission" date="2015-06" db="UniProtKB">
        <authorList>
            <consortium name="EnsemblMetazoa"/>
        </authorList>
    </citation>
    <scope>IDENTIFICATION</scope>
</reference>
<evidence type="ECO:0000313" key="4">
    <source>
        <dbReference type="Proteomes" id="UP000014760"/>
    </source>
</evidence>
<evidence type="ECO:0000313" key="2">
    <source>
        <dbReference type="EMBL" id="ELU16580.1"/>
    </source>
</evidence>
<dbReference type="AlphaFoldDB" id="R7VK89"/>
<evidence type="ECO:0000313" key="3">
    <source>
        <dbReference type="EnsemblMetazoa" id="CapteP214726"/>
    </source>
</evidence>
<gene>
    <name evidence="2" type="ORF">CAPTEDRAFT_214726</name>
</gene>
<reference evidence="4" key="1">
    <citation type="submission" date="2012-12" db="EMBL/GenBank/DDBJ databases">
        <authorList>
            <person name="Hellsten U."/>
            <person name="Grimwood J."/>
            <person name="Chapman J.A."/>
            <person name="Shapiro H."/>
            <person name="Aerts A."/>
            <person name="Otillar R.P."/>
            <person name="Terry A.Y."/>
            <person name="Boore J.L."/>
            <person name="Simakov O."/>
            <person name="Marletaz F."/>
            <person name="Cho S.-J."/>
            <person name="Edsinger-Gonzales E."/>
            <person name="Havlak P."/>
            <person name="Kuo D.-H."/>
            <person name="Larsson T."/>
            <person name="Lv J."/>
            <person name="Arendt D."/>
            <person name="Savage R."/>
            <person name="Osoegawa K."/>
            <person name="de Jong P."/>
            <person name="Lindberg D.R."/>
            <person name="Seaver E.C."/>
            <person name="Weisblat D.A."/>
            <person name="Putnam N.H."/>
            <person name="Grigoriev I.V."/>
            <person name="Rokhsar D.S."/>
        </authorList>
    </citation>
    <scope>NUCLEOTIDE SEQUENCE</scope>
    <source>
        <strain evidence="4">I ESC-2004</strain>
    </source>
</reference>
<dbReference type="HOGENOM" id="CLU_1295468_0_0_1"/>
<sequence length="213" mass="23624">MARVMKFEAYCKKNNDVPFLVKKKIFDATLVATFLYSSETWLNPAACKVAVPMYNACVKTILGVRKTTSTDLCLIEAGIPSLNQHVKSGQKMFITKLIQQRLPVIDNPLPTSMLCGLPAKPDALPRDEPEPGGASYVHCPQHPRETANGGLQNTSFIPQPGDRKRKMDPRSQGRTPMRIRTGLGRSPHRVLLPINRTNKTKVPADELYGTKSL</sequence>
<reference evidence="2 4" key="2">
    <citation type="journal article" date="2013" name="Nature">
        <title>Insights into bilaterian evolution from three spiralian genomes.</title>
        <authorList>
            <person name="Simakov O."/>
            <person name="Marletaz F."/>
            <person name="Cho S.J."/>
            <person name="Edsinger-Gonzales E."/>
            <person name="Havlak P."/>
            <person name="Hellsten U."/>
            <person name="Kuo D.H."/>
            <person name="Larsson T."/>
            <person name="Lv J."/>
            <person name="Arendt D."/>
            <person name="Savage R."/>
            <person name="Osoegawa K."/>
            <person name="de Jong P."/>
            <person name="Grimwood J."/>
            <person name="Chapman J.A."/>
            <person name="Shapiro H."/>
            <person name="Aerts A."/>
            <person name="Otillar R.P."/>
            <person name="Terry A.Y."/>
            <person name="Boore J.L."/>
            <person name="Grigoriev I.V."/>
            <person name="Lindberg D.R."/>
            <person name="Seaver E.C."/>
            <person name="Weisblat D.A."/>
            <person name="Putnam N.H."/>
            <person name="Rokhsar D.S."/>
        </authorList>
    </citation>
    <scope>NUCLEOTIDE SEQUENCE</scope>
    <source>
        <strain evidence="2 4">I ESC-2004</strain>
    </source>
</reference>
<accession>R7VK89</accession>
<dbReference type="OrthoDB" id="6150661at2759"/>
<dbReference type="Proteomes" id="UP000014760">
    <property type="component" value="Unassembled WGS sequence"/>
</dbReference>
<proteinExistence type="predicted"/>
<organism evidence="2">
    <name type="scientific">Capitella teleta</name>
    <name type="common">Polychaete worm</name>
    <dbReference type="NCBI Taxonomy" id="283909"/>
    <lineage>
        <taxon>Eukaryota</taxon>
        <taxon>Metazoa</taxon>
        <taxon>Spiralia</taxon>
        <taxon>Lophotrochozoa</taxon>
        <taxon>Annelida</taxon>
        <taxon>Polychaeta</taxon>
        <taxon>Sedentaria</taxon>
        <taxon>Scolecida</taxon>
        <taxon>Capitellidae</taxon>
        <taxon>Capitella</taxon>
    </lineage>
</organism>
<feature type="region of interest" description="Disordered" evidence="1">
    <location>
        <begin position="144"/>
        <end position="187"/>
    </location>
</feature>
<keyword evidence="4" id="KW-1185">Reference proteome</keyword>
<dbReference type="EMBL" id="AMQN01017384">
    <property type="status" value="NOT_ANNOTATED_CDS"/>
    <property type="molecule type" value="Genomic_DNA"/>
</dbReference>
<evidence type="ECO:0000256" key="1">
    <source>
        <dbReference type="SAM" id="MobiDB-lite"/>
    </source>
</evidence>
<dbReference type="EMBL" id="KB293062">
    <property type="protein sequence ID" value="ELU16580.1"/>
    <property type="molecule type" value="Genomic_DNA"/>
</dbReference>
<protein>
    <submittedName>
        <fullName evidence="2 3">Uncharacterized protein</fullName>
    </submittedName>
</protein>
<dbReference type="EnsemblMetazoa" id="CapteT214726">
    <property type="protein sequence ID" value="CapteP214726"/>
    <property type="gene ID" value="CapteG214726"/>
</dbReference>
<name>R7VK89_CAPTE</name>